<evidence type="ECO:0000256" key="1">
    <source>
        <dbReference type="ARBA" id="ARBA00022679"/>
    </source>
</evidence>
<dbReference type="Gene3D" id="3.40.630.30">
    <property type="match status" value="1"/>
</dbReference>
<dbReference type="PROSITE" id="PS51186">
    <property type="entry name" value="GNAT"/>
    <property type="match status" value="1"/>
</dbReference>
<dbReference type="InterPro" id="IPR045039">
    <property type="entry name" value="NSI-like"/>
</dbReference>
<evidence type="ECO:0000313" key="5">
    <source>
        <dbReference type="Proteomes" id="UP000219252"/>
    </source>
</evidence>
<gene>
    <name evidence="4" type="ORF">SAMN05877842_11740</name>
</gene>
<name>A0A285UQ03_9BACL</name>
<evidence type="ECO:0000256" key="2">
    <source>
        <dbReference type="ARBA" id="ARBA00023315"/>
    </source>
</evidence>
<dbReference type="PANTHER" id="PTHR43626:SF4">
    <property type="entry name" value="GCN5-RELATED N-ACETYLTRANSFERASE 2, CHLOROPLASTIC"/>
    <property type="match status" value="1"/>
</dbReference>
<dbReference type="Pfam" id="PF13508">
    <property type="entry name" value="Acetyltransf_7"/>
    <property type="match status" value="1"/>
</dbReference>
<dbReference type="Proteomes" id="UP000219252">
    <property type="component" value="Unassembled WGS sequence"/>
</dbReference>
<dbReference type="CDD" id="cd04301">
    <property type="entry name" value="NAT_SF"/>
    <property type="match status" value="1"/>
</dbReference>
<dbReference type="PANTHER" id="PTHR43626">
    <property type="entry name" value="ACYL-COA N-ACYLTRANSFERASE"/>
    <property type="match status" value="1"/>
</dbReference>
<dbReference type="AlphaFoldDB" id="A0A285UQ03"/>
<keyword evidence="1 4" id="KW-0808">Transferase</keyword>
<dbReference type="EMBL" id="OBQC01000017">
    <property type="protein sequence ID" value="SOC43767.1"/>
    <property type="molecule type" value="Genomic_DNA"/>
</dbReference>
<sequence>MICYGAISILRNAEYWGEYMNIEIHTDFNNADVDEMKEVYVSVGWKKHTNEIIQQVFEASNVIAILKIDGRIVGFGRGMTDGIFNAAIYDVVVHKDFQGQGIAKKIMEFLLEKLSNVSCVHLISTTGNERFYSKLGFKQLKTGMARYLNQSLSDEYLE</sequence>
<organism evidence="4 5">
    <name type="scientific">Ureibacillus acetophenoni</name>
    <dbReference type="NCBI Taxonomy" id="614649"/>
    <lineage>
        <taxon>Bacteria</taxon>
        <taxon>Bacillati</taxon>
        <taxon>Bacillota</taxon>
        <taxon>Bacilli</taxon>
        <taxon>Bacillales</taxon>
        <taxon>Caryophanaceae</taxon>
        <taxon>Ureibacillus</taxon>
    </lineage>
</organism>
<dbReference type="InterPro" id="IPR000182">
    <property type="entry name" value="GNAT_dom"/>
</dbReference>
<feature type="domain" description="N-acetyltransferase" evidence="3">
    <location>
        <begin position="20"/>
        <end position="158"/>
    </location>
</feature>
<keyword evidence="5" id="KW-1185">Reference proteome</keyword>
<protein>
    <submittedName>
        <fullName evidence="4">Acetyltransferase (GNAT) family protein</fullName>
    </submittedName>
</protein>
<evidence type="ECO:0000259" key="3">
    <source>
        <dbReference type="PROSITE" id="PS51186"/>
    </source>
</evidence>
<evidence type="ECO:0000313" key="4">
    <source>
        <dbReference type="EMBL" id="SOC43767.1"/>
    </source>
</evidence>
<dbReference type="SUPFAM" id="SSF55729">
    <property type="entry name" value="Acyl-CoA N-acyltransferases (Nat)"/>
    <property type="match status" value="1"/>
</dbReference>
<proteinExistence type="predicted"/>
<reference evidence="5" key="1">
    <citation type="submission" date="2017-08" db="EMBL/GenBank/DDBJ databases">
        <authorList>
            <person name="Varghese N."/>
            <person name="Submissions S."/>
        </authorList>
    </citation>
    <scope>NUCLEOTIDE SEQUENCE [LARGE SCALE GENOMIC DNA]</scope>
    <source>
        <strain evidence="5">JC23</strain>
    </source>
</reference>
<dbReference type="InterPro" id="IPR016181">
    <property type="entry name" value="Acyl_CoA_acyltransferase"/>
</dbReference>
<keyword evidence="2" id="KW-0012">Acyltransferase</keyword>
<dbReference type="GO" id="GO:0005737">
    <property type="term" value="C:cytoplasm"/>
    <property type="evidence" value="ECO:0007669"/>
    <property type="project" value="TreeGrafter"/>
</dbReference>
<accession>A0A285UQ03</accession>
<dbReference type="GO" id="GO:0008080">
    <property type="term" value="F:N-acetyltransferase activity"/>
    <property type="evidence" value="ECO:0007669"/>
    <property type="project" value="InterPro"/>
</dbReference>